<keyword evidence="1" id="KW-0663">Pyridoxal phosphate</keyword>
<dbReference type="SUPFAM" id="SSF46785">
    <property type="entry name" value="Winged helix' DNA-binding domain"/>
    <property type="match status" value="1"/>
</dbReference>
<evidence type="ECO:0000313" key="6">
    <source>
        <dbReference type="EMBL" id="AWB94304.1"/>
    </source>
</evidence>
<dbReference type="Proteomes" id="UP000244729">
    <property type="component" value="Chromosome"/>
</dbReference>
<sequence length="150" mass="16322">MDIYRQFRGLIVSGQLGAGERLPTMRQTASDLGVAPGTAAKAYKMLERDRLVVTRTAAGTRVASSAAVLPRSVVRRIRDLVAEAEAASADTDDVIDVLRVIWQAEVGTPAPPHTGENRHRMRVLRELDIVFQVRVERTASSASAEEKPSS</sequence>
<dbReference type="OrthoDB" id="4307011at2"/>
<organism evidence="6 7">
    <name type="scientific">Agromyces badenianii</name>
    <dbReference type="NCBI Taxonomy" id="2080742"/>
    <lineage>
        <taxon>Bacteria</taxon>
        <taxon>Bacillati</taxon>
        <taxon>Actinomycetota</taxon>
        <taxon>Actinomycetes</taxon>
        <taxon>Micrococcales</taxon>
        <taxon>Microbacteriaceae</taxon>
        <taxon>Agromyces</taxon>
    </lineage>
</organism>
<keyword evidence="2" id="KW-0805">Transcription regulation</keyword>
<protein>
    <submittedName>
        <fullName evidence="6">GntR family transcriptional regulator</fullName>
    </submittedName>
</protein>
<dbReference type="Gene3D" id="1.10.10.10">
    <property type="entry name" value="Winged helix-like DNA-binding domain superfamily/Winged helix DNA-binding domain"/>
    <property type="match status" value="1"/>
</dbReference>
<dbReference type="PANTHER" id="PTHR46577:SF1">
    <property type="entry name" value="HTH-TYPE TRANSCRIPTIONAL REGULATORY PROTEIN GABR"/>
    <property type="match status" value="1"/>
</dbReference>
<dbReference type="EMBL" id="CP028913">
    <property type="protein sequence ID" value="AWB94304.1"/>
    <property type="molecule type" value="Genomic_DNA"/>
</dbReference>
<dbReference type="InterPro" id="IPR036390">
    <property type="entry name" value="WH_DNA-bd_sf"/>
</dbReference>
<evidence type="ECO:0000313" key="7">
    <source>
        <dbReference type="Proteomes" id="UP000244729"/>
    </source>
</evidence>
<dbReference type="AlphaFoldDB" id="A0A2S0WST0"/>
<reference evidence="6 7" key="1">
    <citation type="submission" date="2018-04" db="EMBL/GenBank/DDBJ databases">
        <authorList>
            <person name="Li J."/>
        </authorList>
    </citation>
    <scope>NUCLEOTIDE SEQUENCE [LARGE SCALE GENOMIC DNA]</scope>
    <source>
        <strain evidence="7">30A</strain>
    </source>
</reference>
<evidence type="ECO:0000256" key="4">
    <source>
        <dbReference type="ARBA" id="ARBA00023163"/>
    </source>
</evidence>
<gene>
    <name evidence="6" type="ORF">DCE93_00285</name>
</gene>
<evidence type="ECO:0000256" key="3">
    <source>
        <dbReference type="ARBA" id="ARBA00023125"/>
    </source>
</evidence>
<dbReference type="SMART" id="SM00345">
    <property type="entry name" value="HTH_GNTR"/>
    <property type="match status" value="1"/>
</dbReference>
<keyword evidence="7" id="KW-1185">Reference proteome</keyword>
<dbReference type="KEGG" id="agm:DCE93_00285"/>
<dbReference type="InterPro" id="IPR036388">
    <property type="entry name" value="WH-like_DNA-bd_sf"/>
</dbReference>
<dbReference type="Pfam" id="PF00392">
    <property type="entry name" value="GntR"/>
    <property type="match status" value="1"/>
</dbReference>
<dbReference type="InterPro" id="IPR051446">
    <property type="entry name" value="HTH_trans_reg/aminotransferase"/>
</dbReference>
<dbReference type="InterPro" id="IPR000524">
    <property type="entry name" value="Tscrpt_reg_HTH_GntR"/>
</dbReference>
<dbReference type="CDD" id="cd07377">
    <property type="entry name" value="WHTH_GntR"/>
    <property type="match status" value="1"/>
</dbReference>
<name>A0A2S0WST0_9MICO</name>
<evidence type="ECO:0000259" key="5">
    <source>
        <dbReference type="PROSITE" id="PS50949"/>
    </source>
</evidence>
<dbReference type="GO" id="GO:0003700">
    <property type="term" value="F:DNA-binding transcription factor activity"/>
    <property type="evidence" value="ECO:0007669"/>
    <property type="project" value="InterPro"/>
</dbReference>
<dbReference type="GO" id="GO:0003677">
    <property type="term" value="F:DNA binding"/>
    <property type="evidence" value="ECO:0007669"/>
    <property type="project" value="UniProtKB-KW"/>
</dbReference>
<dbReference type="PANTHER" id="PTHR46577">
    <property type="entry name" value="HTH-TYPE TRANSCRIPTIONAL REGULATORY PROTEIN GABR"/>
    <property type="match status" value="1"/>
</dbReference>
<keyword evidence="3" id="KW-0238">DNA-binding</keyword>
<dbReference type="PROSITE" id="PS50949">
    <property type="entry name" value="HTH_GNTR"/>
    <property type="match status" value="1"/>
</dbReference>
<evidence type="ECO:0000256" key="1">
    <source>
        <dbReference type="ARBA" id="ARBA00022898"/>
    </source>
</evidence>
<evidence type="ECO:0000256" key="2">
    <source>
        <dbReference type="ARBA" id="ARBA00023015"/>
    </source>
</evidence>
<proteinExistence type="predicted"/>
<keyword evidence="4" id="KW-0804">Transcription</keyword>
<accession>A0A2S0WST0</accession>
<feature type="domain" description="HTH gntR-type" evidence="5">
    <location>
        <begin position="1"/>
        <end position="65"/>
    </location>
</feature>